<evidence type="ECO:0000313" key="3">
    <source>
        <dbReference type="Proteomes" id="UP001058974"/>
    </source>
</evidence>
<feature type="coiled-coil region" evidence="1">
    <location>
        <begin position="110"/>
        <end position="144"/>
    </location>
</feature>
<evidence type="ECO:0000256" key="1">
    <source>
        <dbReference type="SAM" id="Coils"/>
    </source>
</evidence>
<name>A0A9D5A1C5_PEA</name>
<gene>
    <name evidence="2" type="ORF">KIW84_076589</name>
</gene>
<protein>
    <submittedName>
        <fullName evidence="2">Uncharacterized protein</fullName>
    </submittedName>
</protein>
<sequence length="258" mass="30619">MHEPEPVLQEDVDKLTDKIRELELENTQLRVQLSRTKQQNYDLEDKDPLNPTVKRVNRAWISIVRINQECGKKNILAKKPYILWVKEQTLIIKMPFLFDFSSFPLMHEPEPVLQEDVDKLTDKIRELELENTQLRVQLSCTKQQNYDLEDKDPLNPTVKRVNRAWISIVRINQECGKKKILAKEPYILWVKAQTLIIKMPFLFDFSSFPLMHEPEPVLQEDVDKLTDKIRELELENTQLRVQLSRTKLQNYDLEDKGK</sequence>
<dbReference type="Proteomes" id="UP001058974">
    <property type="component" value="Chromosome 7"/>
</dbReference>
<dbReference type="Gramene" id="Psat07G0658900-T1">
    <property type="protein sequence ID" value="KAI5391851.1"/>
    <property type="gene ID" value="KIW84_076589"/>
</dbReference>
<dbReference type="AlphaFoldDB" id="A0A9D5A1C5"/>
<keyword evidence="1" id="KW-0175">Coiled coil</keyword>
<feature type="coiled-coil region" evidence="1">
    <location>
        <begin position="215"/>
        <end position="249"/>
    </location>
</feature>
<reference evidence="2 3" key="1">
    <citation type="journal article" date="2022" name="Nat. Genet.">
        <title>Improved pea reference genome and pan-genome highlight genomic features and evolutionary characteristics.</title>
        <authorList>
            <person name="Yang T."/>
            <person name="Liu R."/>
            <person name="Luo Y."/>
            <person name="Hu S."/>
            <person name="Wang D."/>
            <person name="Wang C."/>
            <person name="Pandey M.K."/>
            <person name="Ge S."/>
            <person name="Xu Q."/>
            <person name="Li N."/>
            <person name="Li G."/>
            <person name="Huang Y."/>
            <person name="Saxena R.K."/>
            <person name="Ji Y."/>
            <person name="Li M."/>
            <person name="Yan X."/>
            <person name="He Y."/>
            <person name="Liu Y."/>
            <person name="Wang X."/>
            <person name="Xiang C."/>
            <person name="Varshney R.K."/>
            <person name="Ding H."/>
            <person name="Gao S."/>
            <person name="Zong X."/>
        </authorList>
    </citation>
    <scope>NUCLEOTIDE SEQUENCE [LARGE SCALE GENOMIC DNA]</scope>
    <source>
        <strain evidence="2 3">cv. Zhongwan 6</strain>
    </source>
</reference>
<evidence type="ECO:0000313" key="2">
    <source>
        <dbReference type="EMBL" id="KAI5391851.1"/>
    </source>
</evidence>
<dbReference type="EMBL" id="JAMSHJ010000007">
    <property type="protein sequence ID" value="KAI5391851.1"/>
    <property type="molecule type" value="Genomic_DNA"/>
</dbReference>
<comment type="caution">
    <text evidence="2">The sequence shown here is derived from an EMBL/GenBank/DDBJ whole genome shotgun (WGS) entry which is preliminary data.</text>
</comment>
<organism evidence="2 3">
    <name type="scientific">Pisum sativum</name>
    <name type="common">Garden pea</name>
    <name type="synonym">Lathyrus oleraceus</name>
    <dbReference type="NCBI Taxonomy" id="3888"/>
    <lineage>
        <taxon>Eukaryota</taxon>
        <taxon>Viridiplantae</taxon>
        <taxon>Streptophyta</taxon>
        <taxon>Embryophyta</taxon>
        <taxon>Tracheophyta</taxon>
        <taxon>Spermatophyta</taxon>
        <taxon>Magnoliopsida</taxon>
        <taxon>eudicotyledons</taxon>
        <taxon>Gunneridae</taxon>
        <taxon>Pentapetalae</taxon>
        <taxon>rosids</taxon>
        <taxon>fabids</taxon>
        <taxon>Fabales</taxon>
        <taxon>Fabaceae</taxon>
        <taxon>Papilionoideae</taxon>
        <taxon>50 kb inversion clade</taxon>
        <taxon>NPAAA clade</taxon>
        <taxon>Hologalegina</taxon>
        <taxon>IRL clade</taxon>
        <taxon>Fabeae</taxon>
        <taxon>Lathyrus</taxon>
    </lineage>
</organism>
<feature type="coiled-coil region" evidence="1">
    <location>
        <begin position="5"/>
        <end position="39"/>
    </location>
</feature>
<keyword evidence="3" id="KW-1185">Reference proteome</keyword>
<proteinExistence type="predicted"/>
<accession>A0A9D5A1C5</accession>